<dbReference type="EMBL" id="UINC01015354">
    <property type="protein sequence ID" value="SVA64722.1"/>
    <property type="molecule type" value="Genomic_DNA"/>
</dbReference>
<accession>A0A381XJN3</accession>
<protein>
    <submittedName>
        <fullName evidence="1">Uncharacterized protein</fullName>
    </submittedName>
</protein>
<proteinExistence type="predicted"/>
<evidence type="ECO:0000313" key="1">
    <source>
        <dbReference type="EMBL" id="SVA64722.1"/>
    </source>
</evidence>
<name>A0A381XJN3_9ZZZZ</name>
<sequence>MKNNPQDTDEILSAIRDMMNDEEAKNEQSLPKDVLELTESVEQKNEPIEHDNVLELTQLVSDDDSVVNLDNFVNEDSSSTTDENELRATVRESIKNNVSAKIDLIIKEEMKKIIEEKLSSAQVIIDSTDKN</sequence>
<organism evidence="1">
    <name type="scientific">marine metagenome</name>
    <dbReference type="NCBI Taxonomy" id="408172"/>
    <lineage>
        <taxon>unclassified sequences</taxon>
        <taxon>metagenomes</taxon>
        <taxon>ecological metagenomes</taxon>
    </lineage>
</organism>
<reference evidence="1" key="1">
    <citation type="submission" date="2018-05" db="EMBL/GenBank/DDBJ databases">
        <authorList>
            <person name="Lanie J.A."/>
            <person name="Ng W.-L."/>
            <person name="Kazmierczak K.M."/>
            <person name="Andrzejewski T.M."/>
            <person name="Davidsen T.M."/>
            <person name="Wayne K.J."/>
            <person name="Tettelin H."/>
            <person name="Glass J.I."/>
            <person name="Rusch D."/>
            <person name="Podicherti R."/>
            <person name="Tsui H.-C.T."/>
            <person name="Winkler M.E."/>
        </authorList>
    </citation>
    <scope>NUCLEOTIDE SEQUENCE</scope>
</reference>
<gene>
    <name evidence="1" type="ORF">METZ01_LOCUS117576</name>
</gene>
<dbReference type="AlphaFoldDB" id="A0A381XJN3"/>